<accession>A0A9J5XUR6</accession>
<reference evidence="4 5" key="1">
    <citation type="submission" date="2020-09" db="EMBL/GenBank/DDBJ databases">
        <title>De no assembly of potato wild relative species, Solanum commersonii.</title>
        <authorList>
            <person name="Cho K."/>
        </authorList>
    </citation>
    <scope>NUCLEOTIDE SEQUENCE [LARGE SCALE GENOMIC DNA]</scope>
    <source>
        <strain evidence="4">LZ3.2</strain>
        <tissue evidence="4">Leaf</tissue>
    </source>
</reference>
<dbReference type="PANTHER" id="PTHR31973">
    <property type="entry name" value="POLYPROTEIN, PUTATIVE-RELATED"/>
    <property type="match status" value="1"/>
</dbReference>
<keyword evidence="3" id="KW-0233">DNA recombination</keyword>
<evidence type="ECO:0000256" key="2">
    <source>
        <dbReference type="ARBA" id="ARBA00023125"/>
    </source>
</evidence>
<comment type="caution">
    <text evidence="4">The sequence shown here is derived from an EMBL/GenBank/DDBJ whole genome shotgun (WGS) entry which is preliminary data.</text>
</comment>
<proteinExistence type="predicted"/>
<dbReference type="PANTHER" id="PTHR31973:SF191">
    <property type="entry name" value="OS05G0489400 PROTEIN"/>
    <property type="match status" value="1"/>
</dbReference>
<protein>
    <submittedName>
        <fullName evidence="4">Uncharacterized protein</fullName>
    </submittedName>
</protein>
<dbReference type="EMBL" id="JACXVP010000008">
    <property type="protein sequence ID" value="KAG5591327.1"/>
    <property type="molecule type" value="Genomic_DNA"/>
</dbReference>
<dbReference type="GO" id="GO:0003677">
    <property type="term" value="F:DNA binding"/>
    <property type="evidence" value="ECO:0007669"/>
    <property type="project" value="UniProtKB-KW"/>
</dbReference>
<evidence type="ECO:0000313" key="4">
    <source>
        <dbReference type="EMBL" id="KAG5591327.1"/>
    </source>
</evidence>
<keyword evidence="2" id="KW-0238">DNA-binding</keyword>
<gene>
    <name evidence="4" type="ORF">H5410_041841</name>
</gene>
<evidence type="ECO:0000313" key="5">
    <source>
        <dbReference type="Proteomes" id="UP000824120"/>
    </source>
</evidence>
<evidence type="ECO:0000256" key="3">
    <source>
        <dbReference type="ARBA" id="ARBA00023172"/>
    </source>
</evidence>
<dbReference type="GO" id="GO:0006313">
    <property type="term" value="P:DNA transposition"/>
    <property type="evidence" value="ECO:0007669"/>
    <property type="project" value="InterPro"/>
</dbReference>
<name>A0A9J5XUR6_SOLCO</name>
<dbReference type="PROSITE" id="PS01007">
    <property type="entry name" value="TRANSPOSASE_MUTATOR"/>
    <property type="match status" value="1"/>
</dbReference>
<dbReference type="Proteomes" id="UP000824120">
    <property type="component" value="Chromosome 8"/>
</dbReference>
<keyword evidence="5" id="KW-1185">Reference proteome</keyword>
<evidence type="ECO:0000256" key="1">
    <source>
        <dbReference type="ARBA" id="ARBA00022578"/>
    </source>
</evidence>
<keyword evidence="1" id="KW-0815">Transposition</keyword>
<dbReference type="InterPro" id="IPR001207">
    <property type="entry name" value="Transposase_mutator"/>
</dbReference>
<dbReference type="AlphaFoldDB" id="A0A9J5XUR6"/>
<sequence length="142" mass="16218">MPDKQKGLIEAFNEVLPSASRRFCLRHLHNNFTRAGFSGSLLKCALWAAASATTVKFFNARINDIVKLDAEVIVWLKEKEPIEWSKSHFSPNTKCDILLNNMCESFNSMILDARDKLIITLLEKLSYLLMARLQANMDKADR</sequence>
<dbReference type="GO" id="GO:0004803">
    <property type="term" value="F:transposase activity"/>
    <property type="evidence" value="ECO:0007669"/>
    <property type="project" value="InterPro"/>
</dbReference>
<organism evidence="4 5">
    <name type="scientific">Solanum commersonii</name>
    <name type="common">Commerson's wild potato</name>
    <name type="synonym">Commerson's nightshade</name>
    <dbReference type="NCBI Taxonomy" id="4109"/>
    <lineage>
        <taxon>Eukaryota</taxon>
        <taxon>Viridiplantae</taxon>
        <taxon>Streptophyta</taxon>
        <taxon>Embryophyta</taxon>
        <taxon>Tracheophyta</taxon>
        <taxon>Spermatophyta</taxon>
        <taxon>Magnoliopsida</taxon>
        <taxon>eudicotyledons</taxon>
        <taxon>Gunneridae</taxon>
        <taxon>Pentapetalae</taxon>
        <taxon>asterids</taxon>
        <taxon>lamiids</taxon>
        <taxon>Solanales</taxon>
        <taxon>Solanaceae</taxon>
        <taxon>Solanoideae</taxon>
        <taxon>Solaneae</taxon>
        <taxon>Solanum</taxon>
    </lineage>
</organism>
<dbReference type="OrthoDB" id="1303499at2759"/>